<dbReference type="Proteomes" id="UP001623661">
    <property type="component" value="Unassembled WGS sequence"/>
</dbReference>
<evidence type="ECO:0000259" key="8">
    <source>
        <dbReference type="Pfam" id="PF08281"/>
    </source>
</evidence>
<keyword evidence="3 6" id="KW-0731">Sigma factor</keyword>
<comment type="caution">
    <text evidence="9">The sequence shown here is derived from an EMBL/GenBank/DDBJ whole genome shotgun (WGS) entry which is preliminary data.</text>
</comment>
<dbReference type="NCBIfam" id="TIGR02937">
    <property type="entry name" value="sigma70-ECF"/>
    <property type="match status" value="1"/>
</dbReference>
<keyword evidence="10" id="KW-1185">Reference proteome</keyword>
<sequence length="198" mass="23172">MINCSVIERIKEGDRDAFILIYNTYRSKVYSTAYFILKDCQYAEDVVQETFLQVYLKIYKLNAPEAFEAWLYKITVNYCFKLLKKDKKNNLLELDENSSLNKPDRDEQNVPDNIVIQNEMKDAIMHCIYGLPNKHRVVLTLFYFNNMSLKEIADIMGCSEGTIKSRLYYGKKILKDLLDSEYNSSFNNTVGGPIYESR</sequence>
<dbReference type="Pfam" id="PF08281">
    <property type="entry name" value="Sigma70_r4_2"/>
    <property type="match status" value="1"/>
</dbReference>
<dbReference type="InterPro" id="IPR000838">
    <property type="entry name" value="RNA_pol_sigma70_ECF_CS"/>
</dbReference>
<protein>
    <recommendedName>
        <fullName evidence="6">RNA polymerase sigma factor</fullName>
    </recommendedName>
</protein>
<reference evidence="9 10" key="1">
    <citation type="submission" date="2024-11" db="EMBL/GenBank/DDBJ databases">
        <authorList>
            <person name="Heng Y.C."/>
            <person name="Lim A.C.H."/>
            <person name="Lee J.K.Y."/>
            <person name="Kittelmann S."/>
        </authorList>
    </citation>
    <scope>NUCLEOTIDE SEQUENCE [LARGE SCALE GENOMIC DNA]</scope>
    <source>
        <strain evidence="9 10">WILCCON 0202</strain>
    </source>
</reference>
<organism evidence="9 10">
    <name type="scientific">Candidatus Clostridium radicumherbarum</name>
    <dbReference type="NCBI Taxonomy" id="3381662"/>
    <lineage>
        <taxon>Bacteria</taxon>
        <taxon>Bacillati</taxon>
        <taxon>Bacillota</taxon>
        <taxon>Clostridia</taxon>
        <taxon>Eubacteriales</taxon>
        <taxon>Clostridiaceae</taxon>
        <taxon>Clostridium</taxon>
    </lineage>
</organism>
<dbReference type="Gene3D" id="1.10.10.10">
    <property type="entry name" value="Winged helix-like DNA-binding domain superfamily/Winged helix DNA-binding domain"/>
    <property type="match status" value="1"/>
</dbReference>
<dbReference type="EMBL" id="JBJHZY010000003">
    <property type="protein sequence ID" value="MFL0269187.1"/>
    <property type="molecule type" value="Genomic_DNA"/>
</dbReference>
<evidence type="ECO:0000256" key="6">
    <source>
        <dbReference type="RuleBase" id="RU000716"/>
    </source>
</evidence>
<evidence type="ECO:0000313" key="9">
    <source>
        <dbReference type="EMBL" id="MFL0269187.1"/>
    </source>
</evidence>
<keyword evidence="4 6" id="KW-0238">DNA-binding</keyword>
<accession>A0ABW8TUB3</accession>
<dbReference type="InterPro" id="IPR013325">
    <property type="entry name" value="RNA_pol_sigma_r2"/>
</dbReference>
<evidence type="ECO:0000259" key="7">
    <source>
        <dbReference type="Pfam" id="PF04542"/>
    </source>
</evidence>
<dbReference type="CDD" id="cd06171">
    <property type="entry name" value="Sigma70_r4"/>
    <property type="match status" value="1"/>
</dbReference>
<evidence type="ECO:0000256" key="3">
    <source>
        <dbReference type="ARBA" id="ARBA00023082"/>
    </source>
</evidence>
<dbReference type="Gene3D" id="1.10.1740.10">
    <property type="match status" value="1"/>
</dbReference>
<keyword evidence="2 6" id="KW-0805">Transcription regulation</keyword>
<proteinExistence type="inferred from homology"/>
<dbReference type="SUPFAM" id="SSF88659">
    <property type="entry name" value="Sigma3 and sigma4 domains of RNA polymerase sigma factors"/>
    <property type="match status" value="1"/>
</dbReference>
<dbReference type="InterPro" id="IPR007627">
    <property type="entry name" value="RNA_pol_sigma70_r2"/>
</dbReference>
<dbReference type="PROSITE" id="PS01063">
    <property type="entry name" value="SIGMA70_ECF"/>
    <property type="match status" value="1"/>
</dbReference>
<dbReference type="InterPro" id="IPR036388">
    <property type="entry name" value="WH-like_DNA-bd_sf"/>
</dbReference>
<dbReference type="PANTHER" id="PTHR43133">
    <property type="entry name" value="RNA POLYMERASE ECF-TYPE SIGMA FACTO"/>
    <property type="match status" value="1"/>
</dbReference>
<feature type="domain" description="RNA polymerase sigma factor 70 region 4 type 2" evidence="8">
    <location>
        <begin position="122"/>
        <end position="172"/>
    </location>
</feature>
<evidence type="ECO:0000256" key="2">
    <source>
        <dbReference type="ARBA" id="ARBA00023015"/>
    </source>
</evidence>
<dbReference type="SUPFAM" id="SSF88946">
    <property type="entry name" value="Sigma2 domain of RNA polymerase sigma factors"/>
    <property type="match status" value="1"/>
</dbReference>
<dbReference type="InterPro" id="IPR013249">
    <property type="entry name" value="RNA_pol_sigma70_r4_t2"/>
</dbReference>
<evidence type="ECO:0000256" key="1">
    <source>
        <dbReference type="ARBA" id="ARBA00010641"/>
    </source>
</evidence>
<evidence type="ECO:0000256" key="4">
    <source>
        <dbReference type="ARBA" id="ARBA00023125"/>
    </source>
</evidence>
<dbReference type="InterPro" id="IPR039425">
    <property type="entry name" value="RNA_pol_sigma-70-like"/>
</dbReference>
<name>A0ABW8TUB3_9CLOT</name>
<gene>
    <name evidence="9" type="ORF">ACJDUH_13915</name>
</gene>
<comment type="similarity">
    <text evidence="1 6">Belongs to the sigma-70 factor family. ECF subfamily.</text>
</comment>
<evidence type="ECO:0000256" key="5">
    <source>
        <dbReference type="ARBA" id="ARBA00023163"/>
    </source>
</evidence>
<dbReference type="PANTHER" id="PTHR43133:SF8">
    <property type="entry name" value="RNA POLYMERASE SIGMA FACTOR HI_1459-RELATED"/>
    <property type="match status" value="1"/>
</dbReference>
<dbReference type="RefSeq" id="WP_406765817.1">
    <property type="nucleotide sequence ID" value="NZ_JBJHZY010000003.1"/>
</dbReference>
<keyword evidence="5 6" id="KW-0804">Transcription</keyword>
<dbReference type="InterPro" id="IPR014284">
    <property type="entry name" value="RNA_pol_sigma-70_dom"/>
</dbReference>
<dbReference type="InterPro" id="IPR013324">
    <property type="entry name" value="RNA_pol_sigma_r3/r4-like"/>
</dbReference>
<dbReference type="Pfam" id="PF04542">
    <property type="entry name" value="Sigma70_r2"/>
    <property type="match status" value="1"/>
</dbReference>
<feature type="domain" description="RNA polymerase sigma-70 region 2" evidence="7">
    <location>
        <begin position="21"/>
        <end position="87"/>
    </location>
</feature>
<evidence type="ECO:0000313" key="10">
    <source>
        <dbReference type="Proteomes" id="UP001623661"/>
    </source>
</evidence>